<proteinExistence type="inferred from homology"/>
<gene>
    <name evidence="2" type="ORF">KO353_07575</name>
</gene>
<organism evidence="2 3">
    <name type="scientific">Elioraea tepida</name>
    <dbReference type="NCBI Taxonomy" id="2843330"/>
    <lineage>
        <taxon>Bacteria</taxon>
        <taxon>Pseudomonadati</taxon>
        <taxon>Pseudomonadota</taxon>
        <taxon>Alphaproteobacteria</taxon>
        <taxon>Acetobacterales</taxon>
        <taxon>Elioraeaceae</taxon>
        <taxon>Elioraea</taxon>
    </lineage>
</organism>
<reference evidence="2" key="1">
    <citation type="submission" date="2021-06" db="EMBL/GenBank/DDBJ databases">
        <title>Elioraea tepida, sp. nov., a moderately thermophilic aerobic anoxygenic phototrophic bacterium isolated from an alkaline siliceous hot spring mat community in Yellowstone National Park, WY, USA.</title>
        <authorList>
            <person name="Saini M.K."/>
            <person name="Yoshida S."/>
            <person name="Sebastian A."/>
            <person name="Hirose S."/>
            <person name="Hara E."/>
            <person name="Tamaki H."/>
            <person name="Soulier N.T."/>
            <person name="Albert I."/>
            <person name="Hanada S."/>
            <person name="Bryant D.A."/>
            <person name="Tank M."/>
        </authorList>
    </citation>
    <scope>NUCLEOTIDE SEQUENCE</scope>
    <source>
        <strain evidence="2">MS-P2</strain>
    </source>
</reference>
<dbReference type="InterPro" id="IPR006175">
    <property type="entry name" value="YjgF/YER057c/UK114"/>
</dbReference>
<dbReference type="Pfam" id="PF01042">
    <property type="entry name" value="Ribonuc_L-PSP"/>
    <property type="match status" value="1"/>
</dbReference>
<evidence type="ECO:0000256" key="1">
    <source>
        <dbReference type="ARBA" id="ARBA00010552"/>
    </source>
</evidence>
<dbReference type="RefSeq" id="WP_218287090.1">
    <property type="nucleotide sequence ID" value="NZ_CP076448.1"/>
</dbReference>
<dbReference type="Proteomes" id="UP000694001">
    <property type="component" value="Chromosome"/>
</dbReference>
<dbReference type="KEGG" id="elio:KO353_07575"/>
<dbReference type="AlphaFoldDB" id="A0A975U4B7"/>
<dbReference type="GO" id="GO:0019239">
    <property type="term" value="F:deaminase activity"/>
    <property type="evidence" value="ECO:0007669"/>
    <property type="project" value="TreeGrafter"/>
</dbReference>
<dbReference type="CDD" id="cd00448">
    <property type="entry name" value="YjgF_YER057c_UK114_family"/>
    <property type="match status" value="1"/>
</dbReference>
<protein>
    <submittedName>
        <fullName evidence="2">RidA family protein</fullName>
    </submittedName>
</protein>
<dbReference type="PANTHER" id="PTHR11803">
    <property type="entry name" value="2-IMINOBUTANOATE/2-IMINOPROPANOATE DEAMINASE RIDA"/>
    <property type="match status" value="1"/>
</dbReference>
<comment type="similarity">
    <text evidence="1">Belongs to the RutC family.</text>
</comment>
<dbReference type="EMBL" id="CP076448">
    <property type="protein sequence ID" value="QXM26039.1"/>
    <property type="molecule type" value="Genomic_DNA"/>
</dbReference>
<evidence type="ECO:0000313" key="2">
    <source>
        <dbReference type="EMBL" id="QXM26039.1"/>
    </source>
</evidence>
<name>A0A975U4B7_9PROT</name>
<keyword evidence="3" id="KW-1185">Reference proteome</keyword>
<accession>A0A975U4B7</accession>
<sequence>MRRHAYICSVGYRPDGTLEGPDITSQTMRTLENIKALVEAAGGTLKDVAKVTLCITDRADFAAMNAVFWRYFPEDPPHRATVIVGLATEGLKVEIDAVAYLGR</sequence>
<dbReference type="GO" id="GO:0005829">
    <property type="term" value="C:cytosol"/>
    <property type="evidence" value="ECO:0007669"/>
    <property type="project" value="TreeGrafter"/>
</dbReference>
<dbReference type="PANTHER" id="PTHR11803:SF58">
    <property type="entry name" value="PROTEIN HMF1-RELATED"/>
    <property type="match status" value="1"/>
</dbReference>
<evidence type="ECO:0000313" key="3">
    <source>
        <dbReference type="Proteomes" id="UP000694001"/>
    </source>
</evidence>